<dbReference type="RefSeq" id="WP_159442738.1">
    <property type="nucleotide sequence ID" value="NZ_FUWL01000010.1"/>
</dbReference>
<dbReference type="SUPFAM" id="SSF48452">
    <property type="entry name" value="TPR-like"/>
    <property type="match status" value="1"/>
</dbReference>
<dbReference type="InterPro" id="IPR012944">
    <property type="entry name" value="SusD_RagB_dom"/>
</dbReference>
<dbReference type="AlphaFoldDB" id="A0A1T4M2L2"/>
<comment type="similarity">
    <text evidence="2">Belongs to the SusD family.</text>
</comment>
<evidence type="ECO:0000256" key="1">
    <source>
        <dbReference type="ARBA" id="ARBA00004442"/>
    </source>
</evidence>
<sequence>MKLYIKTFTFLFCLSLSACSWLDIEPEGEATDKKLYGTGDGYRTALAGVYSQMANEKLYGVELQFGYIDCLSQQYDWTWSRSDFGGQSNASVYQRISSFEFRNEEVLNMTDAIWKTGYNAIANANNLIQQAELESPSLFEYKEIERSMILGEAYACRALMHFDLCRLFAPAPVENDNSIKLPYVKKYPEIQPEGIEISAYLDNVVADFEKAAELTLAYDTTALGMGSNASWRARFENENENGFEDKVPSGEVPESFLKNRGFRLSHYAIKALLARVYLYMGNYDKAMACAKAVWDAKAEGIKGSGVVRDMYKDEEWYNVAGTNDAEQKKSLRLPWNIIFALNNDNAYNDYKIESYFKKVADRQSPGRWFLLALNAQGIFTNKSDNSDEFEQDYRGHAMTFSPNSQGIYGSESLHVYSLKLFPSANETERKKTLNKSPIIRVSEMQYILAECHARKGEFAQAYEILNMIRENRGLRGTVLPVAGDLDTFFRDFVNDAQREWISEGQLFYLYKRLQYPCVGTQGNKRPMNKSEYMPPIPVNQNF</sequence>
<dbReference type="Gene3D" id="1.25.40.390">
    <property type="match status" value="1"/>
</dbReference>
<dbReference type="Pfam" id="PF07980">
    <property type="entry name" value="SusD_RagB"/>
    <property type="match status" value="1"/>
</dbReference>
<gene>
    <name evidence="9" type="ORF">SAMN02745205_01368</name>
</gene>
<feature type="signal peptide" evidence="6">
    <location>
        <begin position="1"/>
        <end position="18"/>
    </location>
</feature>
<reference evidence="9 10" key="1">
    <citation type="submission" date="2017-02" db="EMBL/GenBank/DDBJ databases">
        <authorList>
            <person name="Peterson S.W."/>
        </authorList>
    </citation>
    <scope>NUCLEOTIDE SEQUENCE [LARGE SCALE GENOMIC DNA]</scope>
    <source>
        <strain evidence="9 10">ATCC 700135</strain>
    </source>
</reference>
<evidence type="ECO:0000259" key="7">
    <source>
        <dbReference type="Pfam" id="PF07980"/>
    </source>
</evidence>
<keyword evidence="3 6" id="KW-0732">Signal</keyword>
<evidence type="ECO:0000256" key="3">
    <source>
        <dbReference type="ARBA" id="ARBA00022729"/>
    </source>
</evidence>
<evidence type="ECO:0000256" key="4">
    <source>
        <dbReference type="ARBA" id="ARBA00023136"/>
    </source>
</evidence>
<evidence type="ECO:0000256" key="6">
    <source>
        <dbReference type="SAM" id="SignalP"/>
    </source>
</evidence>
<dbReference type="Proteomes" id="UP000189956">
    <property type="component" value="Unassembled WGS sequence"/>
</dbReference>
<accession>A0A1T4M2L2</accession>
<feature type="domain" description="RagB/SusD" evidence="7">
    <location>
        <begin position="225"/>
        <end position="528"/>
    </location>
</feature>
<comment type="subcellular location">
    <subcellularLocation>
        <location evidence="1">Cell outer membrane</location>
    </subcellularLocation>
</comment>
<proteinExistence type="inferred from homology"/>
<dbReference type="GO" id="GO:0009279">
    <property type="term" value="C:cell outer membrane"/>
    <property type="evidence" value="ECO:0007669"/>
    <property type="project" value="UniProtKB-SubCell"/>
</dbReference>
<evidence type="ECO:0000256" key="5">
    <source>
        <dbReference type="ARBA" id="ARBA00023237"/>
    </source>
</evidence>
<dbReference type="InterPro" id="IPR033985">
    <property type="entry name" value="SusD-like_N"/>
</dbReference>
<dbReference type="Pfam" id="PF14322">
    <property type="entry name" value="SusD-like_3"/>
    <property type="match status" value="1"/>
</dbReference>
<name>A0A1T4M2L2_PORCN</name>
<evidence type="ECO:0000259" key="8">
    <source>
        <dbReference type="Pfam" id="PF14322"/>
    </source>
</evidence>
<dbReference type="InterPro" id="IPR011990">
    <property type="entry name" value="TPR-like_helical_dom_sf"/>
</dbReference>
<keyword evidence="4" id="KW-0472">Membrane</keyword>
<organism evidence="9 10">
    <name type="scientific">Porphyromonas cangingivalis</name>
    <dbReference type="NCBI Taxonomy" id="36874"/>
    <lineage>
        <taxon>Bacteria</taxon>
        <taxon>Pseudomonadati</taxon>
        <taxon>Bacteroidota</taxon>
        <taxon>Bacteroidia</taxon>
        <taxon>Bacteroidales</taxon>
        <taxon>Porphyromonadaceae</taxon>
        <taxon>Porphyromonas</taxon>
    </lineage>
</organism>
<dbReference type="EMBL" id="FUWL01000010">
    <property type="protein sequence ID" value="SJZ61239.1"/>
    <property type="molecule type" value="Genomic_DNA"/>
</dbReference>
<evidence type="ECO:0000256" key="2">
    <source>
        <dbReference type="ARBA" id="ARBA00006275"/>
    </source>
</evidence>
<feature type="chain" id="PRO_5012684859" evidence="6">
    <location>
        <begin position="19"/>
        <end position="542"/>
    </location>
</feature>
<feature type="domain" description="SusD-like N-terminal" evidence="8">
    <location>
        <begin position="90"/>
        <end position="178"/>
    </location>
</feature>
<protein>
    <submittedName>
        <fullName evidence="9">SusD family protein</fullName>
    </submittedName>
</protein>
<evidence type="ECO:0000313" key="9">
    <source>
        <dbReference type="EMBL" id="SJZ61239.1"/>
    </source>
</evidence>
<keyword evidence="5" id="KW-0998">Cell outer membrane</keyword>
<dbReference type="PROSITE" id="PS51257">
    <property type="entry name" value="PROKAR_LIPOPROTEIN"/>
    <property type="match status" value="1"/>
</dbReference>
<evidence type="ECO:0000313" key="10">
    <source>
        <dbReference type="Proteomes" id="UP000189956"/>
    </source>
</evidence>